<sequence>MEFGRLKFELNVLVSRDLPKGLFIVGNDVFSHFSPVKIDYDEKTVELRGSEKVDFSYSRNEVPEGGQTIRPRSADRSVDNRETRTANGTRRRREEGGSEGDCPLRALTYHQLERPDQPLDWSAGERGWTISTIPVGRGDHLRGRSSQRVRGSSPDLIEEKVSEKQTIANEGEERERGKQTIANEGERERKRSGVPSTSGYKERTRSIQKTSRASEKTQQRSRNCDTNTRHKPVKDRRSGAEGANNFLNTIRVDETEDVPEISTVKIKSTLCIEPNSCVVVPVNLGRKVQGDDIYFQPSLVTELKYGIKLHPGIIDKKHLFVSIWNLSPRILTLFRGTVLGLGRPCKEAIESKLMSIAGMGTSDGKIRKTKEPFDAKYFDINPDADPKDKEELIEILTEFWDVFAHDNTELGCTDLVTHSIDTGDHPPIRQRHFTIRTDSVSLTFLKDLKDPLKSRIARWGLKLSEFQCDIVHISGKNNKVADCLSRNPFEKLADTRGADRILANSTGR</sequence>
<feature type="region of interest" description="Disordered" evidence="1">
    <location>
        <begin position="130"/>
        <end position="242"/>
    </location>
</feature>
<gene>
    <name evidence="2" type="ORF">Fcan01_24010</name>
</gene>
<feature type="compositionally biased region" description="Low complexity" evidence="1">
    <location>
        <begin position="144"/>
        <end position="153"/>
    </location>
</feature>
<dbReference type="AlphaFoldDB" id="A0A226D8S0"/>
<reference evidence="2 3" key="1">
    <citation type="submission" date="2015-12" db="EMBL/GenBank/DDBJ databases">
        <title>The genome of Folsomia candida.</title>
        <authorList>
            <person name="Faddeeva A."/>
            <person name="Derks M.F."/>
            <person name="Anvar Y."/>
            <person name="Smit S."/>
            <person name="Van Straalen N."/>
            <person name="Roelofs D."/>
        </authorList>
    </citation>
    <scope>NUCLEOTIDE SEQUENCE [LARGE SCALE GENOMIC DNA]</scope>
    <source>
        <strain evidence="2 3">VU population</strain>
        <tissue evidence="2">Whole body</tissue>
    </source>
</reference>
<name>A0A226D8S0_FOLCA</name>
<evidence type="ECO:0000313" key="2">
    <source>
        <dbReference type="EMBL" id="OXA41147.1"/>
    </source>
</evidence>
<feature type="compositionally biased region" description="Basic and acidic residues" evidence="1">
    <location>
        <begin position="171"/>
        <end position="191"/>
    </location>
</feature>
<evidence type="ECO:0000256" key="1">
    <source>
        <dbReference type="SAM" id="MobiDB-lite"/>
    </source>
</evidence>
<accession>A0A226D8S0</accession>
<feature type="compositionally biased region" description="Basic and acidic residues" evidence="1">
    <location>
        <begin position="72"/>
        <end position="84"/>
    </location>
</feature>
<comment type="caution">
    <text evidence="2">The sequence shown here is derived from an EMBL/GenBank/DDBJ whole genome shotgun (WGS) entry which is preliminary data.</text>
</comment>
<evidence type="ECO:0000313" key="3">
    <source>
        <dbReference type="Proteomes" id="UP000198287"/>
    </source>
</evidence>
<feature type="region of interest" description="Disordered" evidence="1">
    <location>
        <begin position="58"/>
        <end position="102"/>
    </location>
</feature>
<dbReference type="Proteomes" id="UP000198287">
    <property type="component" value="Unassembled WGS sequence"/>
</dbReference>
<proteinExistence type="predicted"/>
<dbReference type="EMBL" id="LNIX01000030">
    <property type="protein sequence ID" value="OXA41147.1"/>
    <property type="molecule type" value="Genomic_DNA"/>
</dbReference>
<protein>
    <submittedName>
        <fullName evidence="2">Enzymatic polyprotein</fullName>
    </submittedName>
</protein>
<organism evidence="2 3">
    <name type="scientific">Folsomia candida</name>
    <name type="common">Springtail</name>
    <dbReference type="NCBI Taxonomy" id="158441"/>
    <lineage>
        <taxon>Eukaryota</taxon>
        <taxon>Metazoa</taxon>
        <taxon>Ecdysozoa</taxon>
        <taxon>Arthropoda</taxon>
        <taxon>Hexapoda</taxon>
        <taxon>Collembola</taxon>
        <taxon>Entomobryomorpha</taxon>
        <taxon>Isotomoidea</taxon>
        <taxon>Isotomidae</taxon>
        <taxon>Proisotominae</taxon>
        <taxon>Folsomia</taxon>
    </lineage>
</organism>
<keyword evidence="3" id="KW-1185">Reference proteome</keyword>